<feature type="transmembrane region" description="Helical" evidence="6">
    <location>
        <begin position="432"/>
        <end position="456"/>
    </location>
</feature>
<dbReference type="PANTHER" id="PTHR23502:SF23">
    <property type="entry name" value="FLUCONAZOLE RESISTANCE PROTEIN 1"/>
    <property type="match status" value="1"/>
</dbReference>
<dbReference type="InterPro" id="IPR021858">
    <property type="entry name" value="Fun_TF"/>
</dbReference>
<feature type="transmembrane region" description="Helical" evidence="6">
    <location>
        <begin position="128"/>
        <end position="149"/>
    </location>
</feature>
<evidence type="ECO:0000256" key="2">
    <source>
        <dbReference type="ARBA" id="ARBA00022692"/>
    </source>
</evidence>
<evidence type="ECO:0000256" key="4">
    <source>
        <dbReference type="ARBA" id="ARBA00023136"/>
    </source>
</evidence>
<dbReference type="InterPro" id="IPR011701">
    <property type="entry name" value="MFS"/>
</dbReference>
<feature type="transmembrane region" description="Helical" evidence="6">
    <location>
        <begin position="407"/>
        <end position="426"/>
    </location>
</feature>
<evidence type="ECO:0000256" key="6">
    <source>
        <dbReference type="SAM" id="Phobius"/>
    </source>
</evidence>
<dbReference type="FunFam" id="1.20.1250.20:FF:000011">
    <property type="entry name" value="MFS multidrug transporter, putative"/>
    <property type="match status" value="1"/>
</dbReference>
<evidence type="ECO:0000256" key="5">
    <source>
        <dbReference type="SAM" id="MobiDB-lite"/>
    </source>
</evidence>
<accession>A0AA43QEV9</accession>
<feature type="transmembrane region" description="Helical" evidence="6">
    <location>
        <begin position="367"/>
        <end position="387"/>
    </location>
</feature>
<evidence type="ECO:0000259" key="7">
    <source>
        <dbReference type="PROSITE" id="PS50850"/>
    </source>
</evidence>
<proteinExistence type="predicted"/>
<protein>
    <submittedName>
        <fullName evidence="8">GTPase-activating protein</fullName>
    </submittedName>
</protein>
<dbReference type="AlphaFoldDB" id="A0AA43QEV9"/>
<feature type="transmembrane region" description="Helical" evidence="6">
    <location>
        <begin position="255"/>
        <end position="280"/>
    </location>
</feature>
<feature type="compositionally biased region" description="Basic and acidic residues" evidence="5">
    <location>
        <begin position="1020"/>
        <end position="1036"/>
    </location>
</feature>
<evidence type="ECO:0000256" key="1">
    <source>
        <dbReference type="ARBA" id="ARBA00004141"/>
    </source>
</evidence>
<keyword evidence="3 6" id="KW-1133">Transmembrane helix</keyword>
<dbReference type="Pfam" id="PF11951">
    <property type="entry name" value="Fungal_trans_2"/>
    <property type="match status" value="1"/>
</dbReference>
<evidence type="ECO:0000313" key="9">
    <source>
        <dbReference type="Proteomes" id="UP001161017"/>
    </source>
</evidence>
<dbReference type="PANTHER" id="PTHR23502">
    <property type="entry name" value="MAJOR FACILITATOR SUPERFAMILY"/>
    <property type="match status" value="1"/>
</dbReference>
<feature type="transmembrane region" description="Helical" evidence="6">
    <location>
        <begin position="500"/>
        <end position="522"/>
    </location>
</feature>
<feature type="transmembrane region" description="Helical" evidence="6">
    <location>
        <begin position="161"/>
        <end position="180"/>
    </location>
</feature>
<feature type="transmembrane region" description="Helical" evidence="6">
    <location>
        <begin position="328"/>
        <end position="347"/>
    </location>
</feature>
<comment type="caution">
    <text evidence="8">The sequence shown here is derived from an EMBL/GenBank/DDBJ whole genome shotgun (WGS) entry which is preliminary data.</text>
</comment>
<dbReference type="Gene3D" id="1.20.1250.20">
    <property type="entry name" value="MFS general substrate transporter like domains"/>
    <property type="match status" value="1"/>
</dbReference>
<comment type="subcellular location">
    <subcellularLocation>
        <location evidence="1">Membrane</location>
        <topology evidence="1">Multi-pass membrane protein</topology>
    </subcellularLocation>
</comment>
<dbReference type="Pfam" id="PF07690">
    <property type="entry name" value="MFS_1"/>
    <property type="match status" value="1"/>
</dbReference>
<evidence type="ECO:0000313" key="8">
    <source>
        <dbReference type="EMBL" id="MDI1485293.1"/>
    </source>
</evidence>
<dbReference type="CDD" id="cd17323">
    <property type="entry name" value="MFS_Tpo1_MDR_like"/>
    <property type="match status" value="1"/>
</dbReference>
<feature type="transmembrane region" description="Helical" evidence="6">
    <location>
        <begin position="186"/>
        <end position="209"/>
    </location>
</feature>
<dbReference type="SUPFAM" id="SSF103473">
    <property type="entry name" value="MFS general substrate transporter"/>
    <property type="match status" value="1"/>
</dbReference>
<dbReference type="PROSITE" id="PS50850">
    <property type="entry name" value="MFS"/>
    <property type="match status" value="1"/>
</dbReference>
<organism evidence="8 9">
    <name type="scientific">Ramalina farinacea</name>
    <dbReference type="NCBI Taxonomy" id="258253"/>
    <lineage>
        <taxon>Eukaryota</taxon>
        <taxon>Fungi</taxon>
        <taxon>Dikarya</taxon>
        <taxon>Ascomycota</taxon>
        <taxon>Pezizomycotina</taxon>
        <taxon>Lecanoromycetes</taxon>
        <taxon>OSLEUM clade</taxon>
        <taxon>Lecanoromycetidae</taxon>
        <taxon>Lecanorales</taxon>
        <taxon>Lecanorineae</taxon>
        <taxon>Ramalinaceae</taxon>
        <taxon>Ramalina</taxon>
    </lineage>
</organism>
<sequence>MYDLIRDSFFGRVVYLVSHGSLFAQKEQLDPSLLVSYSAASSGSASEASVTLGAGLEKGHQKDHEKGRDYQLVDWAENDVENPRNWSMPKKFFVTFNICLLTTSIYIGSAIYTAGIEDITRSFGVSQVAATLGLTLFVIGYALGPMILAPMSEMPFFGRTSIYIVTLLIFVLLQLAVIYAKNFGMLLAFRFITGFIGSPVLATGGASIADMYAPKKQIYGIAVWGTAAVCGPALGPLVGGFAAENKGWQWPIWELMWLSGACLIFLIFFLPETSASNILYRRTMRYRKATGNANLKCQPEIDAEGMSGGEVVQMILIRPFTLTFTEPICFALNLYIALIYALLYLWFESFPIVFIGIYGFSLGTQGLAFLGILIGAFVAMPPFFWYVHRYMEPLFNEEGKIKPEYRLRPALVGCFFIPVCLFWFGWSSRASVHWIMPIIGSSFFTIGAFCLFMAVLSYLGDAYPDYVASVYAGNDLVRSSFGAAFPLFANAMYGRLGVGWASSLLGFLSIAFIPIPYVLYFYGARIRRSIHYIHPIESCTAGQVAQFKRKLEEPAEVTLPCKPSKLVNRAPQTSDDTSYSISSVPKITAAAEEPTLSILSGLSPSSDQVSTCLLFTQVAPNSGKLTETILDLVSPLYSKASPCPALSTATEALALGHLSSISGLQSHRVETISRYVKALHAIRAALQDTSTYESSQSTESLLLGILALCLLKSSERLESYPYNQEGHALGCIAVIKARAKQCEDLGFSPQLKWVLQTTIAWSCIETFNAKPLEDVGAHLKSSGPNAPFLRSSMLPILMRQVLRLRAKENALGGSTDEASDIQNAANLMREAEDMDVLFAKQSLSDTAVHQYSFSPVSTPSSSPGTIPSQQSVHTYSSIPSAIYWNRIRSLRLMVLGTVVRTADLIKSLDKSGDSSRELDCTYAHTHVREIVDELCSSLPFCVGSEGALQISSSSSSWLSPKDTLLSQKAIGELADSPKTASVSDPLASASHFDPKSLSSPLAHVHNLSKSPSPSTAPSVDVREPSPRASAEREPSHRSTPPSLPPYSSQPLPALSALASVASADSSQLRYVEFVQDLYRAGCPKEHGKRRENHIFIFFQTWDLGL</sequence>
<evidence type="ECO:0000256" key="3">
    <source>
        <dbReference type="ARBA" id="ARBA00022989"/>
    </source>
</evidence>
<dbReference type="GO" id="GO:0015244">
    <property type="term" value="F:fluconazole transmembrane transporter activity"/>
    <property type="evidence" value="ECO:0007669"/>
    <property type="project" value="TreeGrafter"/>
</dbReference>
<feature type="compositionally biased region" description="Polar residues" evidence="5">
    <location>
        <begin position="1007"/>
        <end position="1017"/>
    </location>
</feature>
<dbReference type="InterPro" id="IPR036259">
    <property type="entry name" value="MFS_trans_sf"/>
</dbReference>
<keyword evidence="4 6" id="KW-0472">Membrane</keyword>
<name>A0AA43QEV9_9LECA</name>
<keyword evidence="9" id="KW-1185">Reference proteome</keyword>
<feature type="domain" description="Major facilitator superfamily (MFS) profile" evidence="7">
    <location>
        <begin position="94"/>
        <end position="526"/>
    </location>
</feature>
<feature type="region of interest" description="Disordered" evidence="5">
    <location>
        <begin position="1000"/>
        <end position="1049"/>
    </location>
</feature>
<dbReference type="GO" id="GO:1990961">
    <property type="term" value="P:xenobiotic detoxification by transmembrane export across the plasma membrane"/>
    <property type="evidence" value="ECO:0007669"/>
    <property type="project" value="TreeGrafter"/>
</dbReference>
<dbReference type="GO" id="GO:0005886">
    <property type="term" value="C:plasma membrane"/>
    <property type="evidence" value="ECO:0007669"/>
    <property type="project" value="TreeGrafter"/>
</dbReference>
<reference evidence="8" key="1">
    <citation type="journal article" date="2023" name="Genome Biol. Evol.">
        <title>First Whole Genome Sequence and Flow Cytometry Genome Size Data for the Lichen-Forming Fungus Ramalina farinacea (Ascomycota).</title>
        <authorList>
            <person name="Llewellyn T."/>
            <person name="Mian S."/>
            <person name="Hill R."/>
            <person name="Leitch I.J."/>
            <person name="Gaya E."/>
        </authorList>
    </citation>
    <scope>NUCLEOTIDE SEQUENCE</scope>
    <source>
        <strain evidence="8">LIQ254RAFAR</strain>
    </source>
</reference>
<feature type="transmembrane region" description="Helical" evidence="6">
    <location>
        <begin position="221"/>
        <end position="243"/>
    </location>
</feature>
<dbReference type="InterPro" id="IPR020846">
    <property type="entry name" value="MFS_dom"/>
</dbReference>
<dbReference type="EMBL" id="JAPUFD010000001">
    <property type="protein sequence ID" value="MDI1485293.1"/>
    <property type="molecule type" value="Genomic_DNA"/>
</dbReference>
<feature type="transmembrane region" description="Helical" evidence="6">
    <location>
        <begin position="92"/>
        <end position="116"/>
    </location>
</feature>
<keyword evidence="2 6" id="KW-0812">Transmembrane</keyword>
<dbReference type="Proteomes" id="UP001161017">
    <property type="component" value="Unassembled WGS sequence"/>
</dbReference>
<gene>
    <name evidence="8" type="primary">MDR1_1</name>
    <name evidence="8" type="ORF">OHK93_000430</name>
</gene>